<keyword evidence="3" id="KW-0804">Transcription</keyword>
<dbReference type="AlphaFoldDB" id="A0A1G7KY31"/>
<reference evidence="6" key="1">
    <citation type="submission" date="2016-10" db="EMBL/GenBank/DDBJ databases">
        <authorList>
            <person name="Varghese N."/>
            <person name="Submissions S."/>
        </authorList>
    </citation>
    <scope>NUCLEOTIDE SEQUENCE [LARGE SCALE GENOMIC DNA]</scope>
    <source>
        <strain evidence="6">CGMCC 4.3506</strain>
    </source>
</reference>
<dbReference type="SUPFAM" id="SSF46785">
    <property type="entry name" value="Winged helix' DNA-binding domain"/>
    <property type="match status" value="1"/>
</dbReference>
<keyword evidence="2" id="KW-0238">DNA-binding</keyword>
<evidence type="ECO:0000256" key="1">
    <source>
        <dbReference type="ARBA" id="ARBA00023015"/>
    </source>
</evidence>
<evidence type="ECO:0000313" key="6">
    <source>
        <dbReference type="Proteomes" id="UP000199623"/>
    </source>
</evidence>
<dbReference type="STRING" id="200378.SAMN05216553_101532"/>
<name>A0A1G7KY31_9PSEU</name>
<dbReference type="Gene3D" id="1.10.10.10">
    <property type="entry name" value="Winged helix-like DNA-binding domain superfamily/Winged helix DNA-binding domain"/>
    <property type="match status" value="1"/>
</dbReference>
<protein>
    <submittedName>
        <fullName evidence="5">Transcriptional regulator, HxlR family</fullName>
    </submittedName>
</protein>
<dbReference type="Proteomes" id="UP000199623">
    <property type="component" value="Unassembled WGS sequence"/>
</dbReference>
<dbReference type="PANTHER" id="PTHR33204">
    <property type="entry name" value="TRANSCRIPTIONAL REGULATOR, MARR FAMILY"/>
    <property type="match status" value="1"/>
</dbReference>
<dbReference type="Pfam" id="PF01638">
    <property type="entry name" value="HxlR"/>
    <property type="match status" value="1"/>
</dbReference>
<dbReference type="InterPro" id="IPR036390">
    <property type="entry name" value="WH_DNA-bd_sf"/>
</dbReference>
<dbReference type="GO" id="GO:0003677">
    <property type="term" value="F:DNA binding"/>
    <property type="evidence" value="ECO:0007669"/>
    <property type="project" value="UniProtKB-KW"/>
</dbReference>
<organism evidence="5 6">
    <name type="scientific">Lentzea fradiae</name>
    <dbReference type="NCBI Taxonomy" id="200378"/>
    <lineage>
        <taxon>Bacteria</taxon>
        <taxon>Bacillati</taxon>
        <taxon>Actinomycetota</taxon>
        <taxon>Actinomycetes</taxon>
        <taxon>Pseudonocardiales</taxon>
        <taxon>Pseudonocardiaceae</taxon>
        <taxon>Lentzea</taxon>
    </lineage>
</organism>
<evidence type="ECO:0000256" key="3">
    <source>
        <dbReference type="ARBA" id="ARBA00023163"/>
    </source>
</evidence>
<sequence>MPTINATDCDTTNSALAFMHQRWMPAVLDAASRGARRAIEYRRMIDGISDRMLHVRLKELEAHKLIRREVVPSMPVQVFYDITDRGRSLVEAMRGVTRWAERADG</sequence>
<gene>
    <name evidence="5" type="ORF">SAMN05216553_101532</name>
</gene>
<dbReference type="InterPro" id="IPR036388">
    <property type="entry name" value="WH-like_DNA-bd_sf"/>
</dbReference>
<accession>A0A1G7KY31</accession>
<feature type="domain" description="HTH hxlR-type" evidence="4">
    <location>
        <begin position="9"/>
        <end position="105"/>
    </location>
</feature>
<dbReference type="PANTHER" id="PTHR33204:SF37">
    <property type="entry name" value="HTH-TYPE TRANSCRIPTIONAL REGULATOR YODB"/>
    <property type="match status" value="1"/>
</dbReference>
<evidence type="ECO:0000256" key="2">
    <source>
        <dbReference type="ARBA" id="ARBA00023125"/>
    </source>
</evidence>
<keyword evidence="6" id="KW-1185">Reference proteome</keyword>
<keyword evidence="1" id="KW-0805">Transcription regulation</keyword>
<dbReference type="InterPro" id="IPR002577">
    <property type="entry name" value="HTH_HxlR"/>
</dbReference>
<proteinExistence type="predicted"/>
<evidence type="ECO:0000259" key="4">
    <source>
        <dbReference type="PROSITE" id="PS51118"/>
    </source>
</evidence>
<dbReference type="EMBL" id="FNCC01000001">
    <property type="protein sequence ID" value="SDF41659.1"/>
    <property type="molecule type" value="Genomic_DNA"/>
</dbReference>
<dbReference type="PROSITE" id="PS51118">
    <property type="entry name" value="HTH_HXLR"/>
    <property type="match status" value="1"/>
</dbReference>
<evidence type="ECO:0000313" key="5">
    <source>
        <dbReference type="EMBL" id="SDF41659.1"/>
    </source>
</evidence>